<dbReference type="Proteomes" id="UP000184480">
    <property type="component" value="Unassembled WGS sequence"/>
</dbReference>
<gene>
    <name evidence="2" type="ORF">SAMN05444362_101276</name>
</gene>
<protein>
    <submittedName>
        <fullName evidence="2">Uncharacterized protein</fullName>
    </submittedName>
</protein>
<feature type="signal peptide" evidence="1">
    <location>
        <begin position="1"/>
        <end position="22"/>
    </location>
</feature>
<dbReference type="OrthoDB" id="1377352at2"/>
<dbReference type="STRING" id="1346286.SAMN05444362_101276"/>
<evidence type="ECO:0000313" key="2">
    <source>
        <dbReference type="EMBL" id="SHE41378.1"/>
    </source>
</evidence>
<keyword evidence="3" id="KW-1185">Reference proteome</keyword>
<reference evidence="3" key="1">
    <citation type="submission" date="2016-11" db="EMBL/GenBank/DDBJ databases">
        <authorList>
            <person name="Varghese N."/>
            <person name="Submissions S."/>
        </authorList>
    </citation>
    <scope>NUCLEOTIDE SEQUENCE [LARGE SCALE GENOMIC DNA]</scope>
    <source>
        <strain evidence="3">DSM 27370</strain>
    </source>
</reference>
<organism evidence="2 3">
    <name type="scientific">Dysgonomonas macrotermitis</name>
    <dbReference type="NCBI Taxonomy" id="1346286"/>
    <lineage>
        <taxon>Bacteria</taxon>
        <taxon>Pseudomonadati</taxon>
        <taxon>Bacteroidota</taxon>
        <taxon>Bacteroidia</taxon>
        <taxon>Bacteroidales</taxon>
        <taxon>Dysgonomonadaceae</taxon>
        <taxon>Dysgonomonas</taxon>
    </lineage>
</organism>
<evidence type="ECO:0000256" key="1">
    <source>
        <dbReference type="SAM" id="SignalP"/>
    </source>
</evidence>
<name>A0A1M4TAI4_9BACT</name>
<dbReference type="EMBL" id="FQUC01000001">
    <property type="protein sequence ID" value="SHE41378.1"/>
    <property type="molecule type" value="Genomic_DNA"/>
</dbReference>
<evidence type="ECO:0000313" key="3">
    <source>
        <dbReference type="Proteomes" id="UP000184480"/>
    </source>
</evidence>
<dbReference type="RefSeq" id="WP_062175378.1">
    <property type="nucleotide sequence ID" value="NZ_BBXL01000001.1"/>
</dbReference>
<accession>A0A1M4TAI4</accession>
<proteinExistence type="predicted"/>
<keyword evidence="1" id="KW-0732">Signal</keyword>
<feature type="chain" id="PRO_5009907489" evidence="1">
    <location>
        <begin position="23"/>
        <end position="596"/>
    </location>
</feature>
<sequence>MKKNTGFLLMMLILFTSLKCYSQVGINTDSPDEKAAMEIVSSEKGILVPRMTEKERDAINPTTENQQSLLIFNTDEDCFNYWHKVEKEWKSLCGKIGKADFEISDCNSIKVTGLYRNKESLGTGHYITVTVNVKKAGAYTITAMPDPENGYYFTQSGEFLATGEYQLVIPGAGTPTDYTPTGQPGDLIRFTLNGVVSSCTTYIPIEDSSKKPEYTMNCSKVQVNGVYLLDQELAPGNTITMTITATANAIGATYIIETDEIGGIRFSASGILVSGTQTVTLTGVGTPNTLDPIRLTITSNSSTSSTTCSATVNVAYTKKRILTIGSEPNGFGYNFSGTAQSGRMLKAANNYGTLSNSIVKCEGFDVIDGSVNPTDAQMQEWLTGSNPVDIVIIGYVNATVGNAAQGAAIRQYLQNGGVVLAFMDNNGVQAQPLLRAVFNSSTITATNIAGAAPGMVYAFSNIEHEILNGPFGDIRGLYWGEDASYTQGATGLPADDIIVFSTDEDLSGTNSYTGAVTAFVHKTLNFVYVGDGGFNSSNTVNTSPYTICPFRVDANNAPVARQRYGRITNSVYPVYNSVFTANAIAWGIKKAQFKDQ</sequence>
<dbReference type="AlphaFoldDB" id="A0A1M4TAI4"/>